<protein>
    <submittedName>
        <fullName evidence="1">Uncharacterized protein</fullName>
    </submittedName>
</protein>
<proteinExistence type="predicted"/>
<comment type="caution">
    <text evidence="1">The sequence shown here is derived from an EMBL/GenBank/DDBJ whole genome shotgun (WGS) entry which is preliminary data.</text>
</comment>
<gene>
    <name evidence="1" type="ORF">EU508_00720</name>
</gene>
<evidence type="ECO:0000313" key="2">
    <source>
        <dbReference type="Proteomes" id="UP000324162"/>
    </source>
</evidence>
<dbReference type="AlphaFoldDB" id="A0AB73BLS5"/>
<name>A0AB73BLS5_9GAMM</name>
<organism evidence="1 2">
    <name type="scientific">Pseudoalteromonas fuliginea</name>
    <dbReference type="NCBI Taxonomy" id="1872678"/>
    <lineage>
        <taxon>Bacteria</taxon>
        <taxon>Pseudomonadati</taxon>
        <taxon>Pseudomonadota</taxon>
        <taxon>Gammaproteobacteria</taxon>
        <taxon>Alteromonadales</taxon>
        <taxon>Pseudoalteromonadaceae</taxon>
        <taxon>Pseudoalteromonas</taxon>
    </lineage>
</organism>
<reference evidence="1 2" key="1">
    <citation type="submission" date="2019-01" db="EMBL/GenBank/DDBJ databases">
        <title>Genome sequences of marine Pseudoalteromonas species.</title>
        <authorList>
            <person name="Boraston A.B."/>
            <person name="Hehemann J.-H."/>
            <person name="Vickers C.J."/>
            <person name="Salama-Alber O."/>
            <person name="Abe K."/>
            <person name="Hettle A.J."/>
        </authorList>
    </citation>
    <scope>NUCLEOTIDE SEQUENCE [LARGE SCALE GENOMIC DNA]</scope>
    <source>
        <strain evidence="1 2">PS42</strain>
    </source>
</reference>
<sequence length="74" mass="7860">MSNTLNRLGSVLDRTQRTIATVVTVNSNGTTLVEYSDSSQSIVLGNSVQTGAVYVENGRIIGSAPTLPYTEIEV</sequence>
<dbReference type="RefSeq" id="WP_149613316.1">
    <property type="nucleotide sequence ID" value="NZ_SEUK01000031.1"/>
</dbReference>
<dbReference type="Proteomes" id="UP000324162">
    <property type="component" value="Unassembled WGS sequence"/>
</dbReference>
<dbReference type="EMBL" id="SEUK01000031">
    <property type="protein sequence ID" value="KAA1165489.1"/>
    <property type="molecule type" value="Genomic_DNA"/>
</dbReference>
<accession>A0AB73BLS5</accession>
<evidence type="ECO:0000313" key="1">
    <source>
        <dbReference type="EMBL" id="KAA1165489.1"/>
    </source>
</evidence>